<reference evidence="4 5" key="1">
    <citation type="submission" date="2017-08" db="EMBL/GenBank/DDBJ databases">
        <title>Infants hospitalized years apart are colonized by the same room-sourced microbial strains.</title>
        <authorList>
            <person name="Brooks B."/>
            <person name="Olm M.R."/>
            <person name="Firek B.A."/>
            <person name="Baker R."/>
            <person name="Thomas B.C."/>
            <person name="Morowitz M.J."/>
            <person name="Banfield J.F."/>
        </authorList>
    </citation>
    <scope>NUCLEOTIDE SEQUENCE [LARGE SCALE GENOMIC DNA]</scope>
    <source>
        <strain evidence="4">S2_018_000_R2_104</strain>
    </source>
</reference>
<dbReference type="AlphaFoldDB" id="A0A2W5A470"/>
<evidence type="ECO:0000256" key="1">
    <source>
        <dbReference type="ARBA" id="ARBA00006484"/>
    </source>
</evidence>
<dbReference type="PANTHER" id="PTHR44196:SF1">
    <property type="entry name" value="DEHYDROGENASE_REDUCTASE SDR FAMILY MEMBER 7B"/>
    <property type="match status" value="1"/>
</dbReference>
<evidence type="ECO:0000256" key="3">
    <source>
        <dbReference type="RuleBase" id="RU000363"/>
    </source>
</evidence>
<proteinExistence type="inferred from homology"/>
<sequence>MQLKGKTVYITGGTGGIGTPLVEMLRSAGAIVTVHDRKRDGDLVEVVDRICNQLHQNTPDILINMAGYNVFDYCENQNLPAIVDMNMMVPMRLCQAVLPGMKARRSGHIVNVGSMTALIPLPHLTGYVSAKAGLKAFSDSLRRELCGTKIAVTHIVPRAVRTAMNTGVRAEINERTNVAYDDPRWVAMRIVRAIQKQEKEVRIGWPERLFAFINAVLPGVIDNGLKKNRKIGEQILEENTIAKETYHEKNISPFGIAR</sequence>
<dbReference type="InterPro" id="IPR036291">
    <property type="entry name" value="NAD(P)-bd_dom_sf"/>
</dbReference>
<dbReference type="PRINTS" id="PR00081">
    <property type="entry name" value="GDHRDH"/>
</dbReference>
<dbReference type="PROSITE" id="PS00061">
    <property type="entry name" value="ADH_SHORT"/>
    <property type="match status" value="1"/>
</dbReference>
<dbReference type="GO" id="GO:0016020">
    <property type="term" value="C:membrane"/>
    <property type="evidence" value="ECO:0007669"/>
    <property type="project" value="TreeGrafter"/>
</dbReference>
<evidence type="ECO:0000313" key="5">
    <source>
        <dbReference type="Proteomes" id="UP000249557"/>
    </source>
</evidence>
<dbReference type="Gene3D" id="3.40.50.720">
    <property type="entry name" value="NAD(P)-binding Rossmann-like Domain"/>
    <property type="match status" value="1"/>
</dbReference>
<dbReference type="GO" id="GO:0016491">
    <property type="term" value="F:oxidoreductase activity"/>
    <property type="evidence" value="ECO:0007669"/>
    <property type="project" value="UniProtKB-KW"/>
</dbReference>
<dbReference type="Pfam" id="PF00106">
    <property type="entry name" value="adh_short"/>
    <property type="match status" value="1"/>
</dbReference>
<gene>
    <name evidence="4" type="ORF">DI626_02475</name>
</gene>
<dbReference type="EMBL" id="QFNK01000028">
    <property type="protein sequence ID" value="PZO88107.1"/>
    <property type="molecule type" value="Genomic_DNA"/>
</dbReference>
<dbReference type="InterPro" id="IPR020904">
    <property type="entry name" value="Sc_DH/Rdtase_CS"/>
</dbReference>
<dbReference type="Proteomes" id="UP000249557">
    <property type="component" value="Unassembled WGS sequence"/>
</dbReference>
<dbReference type="InterPro" id="IPR002347">
    <property type="entry name" value="SDR_fam"/>
</dbReference>
<dbReference type="SUPFAM" id="SSF51735">
    <property type="entry name" value="NAD(P)-binding Rossmann-fold domains"/>
    <property type="match status" value="1"/>
</dbReference>
<comment type="caution">
    <text evidence="4">The sequence shown here is derived from an EMBL/GenBank/DDBJ whole genome shotgun (WGS) entry which is preliminary data.</text>
</comment>
<evidence type="ECO:0000256" key="2">
    <source>
        <dbReference type="ARBA" id="ARBA00023002"/>
    </source>
</evidence>
<dbReference type="PANTHER" id="PTHR44196">
    <property type="entry name" value="DEHYDROGENASE/REDUCTASE SDR FAMILY MEMBER 7B"/>
    <property type="match status" value="1"/>
</dbReference>
<organism evidence="4 5">
    <name type="scientific">Micavibrio aeruginosavorus</name>
    <dbReference type="NCBI Taxonomy" id="349221"/>
    <lineage>
        <taxon>Bacteria</taxon>
        <taxon>Pseudomonadati</taxon>
        <taxon>Bdellovibrionota</taxon>
        <taxon>Bdellovibrionia</taxon>
        <taxon>Bdellovibrionales</taxon>
        <taxon>Pseudobdellovibrionaceae</taxon>
        <taxon>Micavibrio</taxon>
    </lineage>
</organism>
<protein>
    <submittedName>
        <fullName evidence="4">Short-chain dehydrogenase</fullName>
    </submittedName>
</protein>
<comment type="similarity">
    <text evidence="1 3">Belongs to the short-chain dehydrogenases/reductases (SDR) family.</text>
</comment>
<keyword evidence="2" id="KW-0560">Oxidoreductase</keyword>
<dbReference type="PRINTS" id="PR00080">
    <property type="entry name" value="SDRFAMILY"/>
</dbReference>
<evidence type="ECO:0000313" key="4">
    <source>
        <dbReference type="EMBL" id="PZO88107.1"/>
    </source>
</evidence>
<accession>A0A2W5A470</accession>
<name>A0A2W5A470_9BACT</name>